<sequence>MDLARWRWQPRQVHTYCHHQSTPQRIDTEKKGEGNHSKRERPSSKQEEKETTHFASVTSSGIFSVIHILRSLDLFFGSFDPVTSNRYFQP</sequence>
<name>A0A2N5V5P5_9BASI</name>
<comment type="caution">
    <text evidence="2">The sequence shown here is derived from an EMBL/GenBank/DDBJ whole genome shotgun (WGS) entry which is preliminary data.</text>
</comment>
<reference evidence="2 3" key="1">
    <citation type="submission" date="2017-11" db="EMBL/GenBank/DDBJ databases">
        <title>De novo assembly and phasing of dikaryotic genomes from two isolates of Puccinia coronata f. sp. avenae, the causal agent of oat crown rust.</title>
        <authorList>
            <person name="Miller M.E."/>
            <person name="Zhang Y."/>
            <person name="Omidvar V."/>
            <person name="Sperschneider J."/>
            <person name="Schwessinger B."/>
            <person name="Raley C."/>
            <person name="Palmer J.M."/>
            <person name="Garnica D."/>
            <person name="Upadhyaya N."/>
            <person name="Rathjen J."/>
            <person name="Taylor J.M."/>
            <person name="Park R.F."/>
            <person name="Dodds P.N."/>
            <person name="Hirsch C.D."/>
            <person name="Kianian S.F."/>
            <person name="Figueroa M."/>
        </authorList>
    </citation>
    <scope>NUCLEOTIDE SEQUENCE [LARGE SCALE GENOMIC DNA]</scope>
    <source>
        <strain evidence="2">12SD80</strain>
    </source>
</reference>
<dbReference type="Proteomes" id="UP000235392">
    <property type="component" value="Unassembled WGS sequence"/>
</dbReference>
<organism evidence="2 3">
    <name type="scientific">Puccinia coronata f. sp. avenae</name>
    <dbReference type="NCBI Taxonomy" id="200324"/>
    <lineage>
        <taxon>Eukaryota</taxon>
        <taxon>Fungi</taxon>
        <taxon>Dikarya</taxon>
        <taxon>Basidiomycota</taxon>
        <taxon>Pucciniomycotina</taxon>
        <taxon>Pucciniomycetes</taxon>
        <taxon>Pucciniales</taxon>
        <taxon>Pucciniaceae</taxon>
        <taxon>Puccinia</taxon>
    </lineage>
</organism>
<feature type="region of interest" description="Disordered" evidence="1">
    <location>
        <begin position="17"/>
        <end position="53"/>
    </location>
</feature>
<accession>A0A2N5V5P5</accession>
<dbReference type="AlphaFoldDB" id="A0A2N5V5P5"/>
<evidence type="ECO:0000313" key="3">
    <source>
        <dbReference type="Proteomes" id="UP000235392"/>
    </source>
</evidence>
<proteinExistence type="predicted"/>
<evidence type="ECO:0000256" key="1">
    <source>
        <dbReference type="SAM" id="MobiDB-lite"/>
    </source>
</evidence>
<gene>
    <name evidence="2" type="ORF">PCASD_03103</name>
</gene>
<protein>
    <submittedName>
        <fullName evidence="2">Uncharacterized protein</fullName>
    </submittedName>
</protein>
<feature type="compositionally biased region" description="Basic and acidic residues" evidence="1">
    <location>
        <begin position="26"/>
        <end position="52"/>
    </location>
</feature>
<evidence type="ECO:0000313" key="2">
    <source>
        <dbReference type="EMBL" id="PLW45323.1"/>
    </source>
</evidence>
<dbReference type="EMBL" id="PGCI01000049">
    <property type="protein sequence ID" value="PLW45323.1"/>
    <property type="molecule type" value="Genomic_DNA"/>
</dbReference>